<dbReference type="InterPro" id="IPR000644">
    <property type="entry name" value="CBS_dom"/>
</dbReference>
<dbReference type="Proteomes" id="UP000306552">
    <property type="component" value="Unassembled WGS sequence"/>
</dbReference>
<protein>
    <submittedName>
        <fullName evidence="4">CBS domain-containing protein</fullName>
    </submittedName>
</protein>
<dbReference type="Gene3D" id="3.10.580.10">
    <property type="entry name" value="CBS-domain"/>
    <property type="match status" value="1"/>
</dbReference>
<name>A0A4U5TSN9_9FLAO</name>
<sequence>MKKREAVSKIMTHNLVKLNVNDSLSKAESLFKKNKIKHLPVVKGENVVGMLSYSDLLRISFADATDESGNYVESTVYDMFSLEQVMTHKVVCVNSDDSIRDVAKILAEKHFHALPVIEHDKLIGIVTSTDIINFFLEQYN</sequence>
<dbReference type="PANTHER" id="PTHR43080:SF2">
    <property type="entry name" value="CBS DOMAIN-CONTAINING PROTEIN"/>
    <property type="match status" value="1"/>
</dbReference>
<evidence type="ECO:0000256" key="1">
    <source>
        <dbReference type="ARBA" id="ARBA00023122"/>
    </source>
</evidence>
<dbReference type="EMBL" id="SWMU01000001">
    <property type="protein sequence ID" value="TKS57347.1"/>
    <property type="molecule type" value="Genomic_DNA"/>
</dbReference>
<dbReference type="SMART" id="SM00116">
    <property type="entry name" value="CBS"/>
    <property type="match status" value="2"/>
</dbReference>
<keyword evidence="1 2" id="KW-0129">CBS domain</keyword>
<dbReference type="PROSITE" id="PS51371">
    <property type="entry name" value="CBS"/>
    <property type="match status" value="2"/>
</dbReference>
<dbReference type="SUPFAM" id="SSF54631">
    <property type="entry name" value="CBS-domain pair"/>
    <property type="match status" value="1"/>
</dbReference>
<dbReference type="InterPro" id="IPR051257">
    <property type="entry name" value="Diverse_CBS-Domain"/>
</dbReference>
<reference evidence="4 5" key="1">
    <citation type="submission" date="2019-04" db="EMBL/GenBank/DDBJ databases">
        <title>Psychroflexus halotolerans sp. nov., isolated from a marine solar saltern.</title>
        <authorList>
            <person name="Feng X."/>
        </authorList>
    </citation>
    <scope>NUCLEOTIDE SEQUENCE [LARGE SCALE GENOMIC DNA]</scope>
    <source>
        <strain evidence="4 5">WDS2C27</strain>
    </source>
</reference>
<evidence type="ECO:0000313" key="4">
    <source>
        <dbReference type="EMBL" id="TKS57347.1"/>
    </source>
</evidence>
<dbReference type="OrthoDB" id="1119899at2"/>
<feature type="domain" description="CBS" evidence="3">
    <location>
        <begin position="86"/>
        <end position="140"/>
    </location>
</feature>
<dbReference type="InterPro" id="IPR046342">
    <property type="entry name" value="CBS_dom_sf"/>
</dbReference>
<dbReference type="RefSeq" id="WP_138931050.1">
    <property type="nucleotide sequence ID" value="NZ_SWMU01000001.1"/>
</dbReference>
<organism evidence="4 5">
    <name type="scientific">Mesohalobacter halotolerans</name>
    <dbReference type="NCBI Taxonomy" id="1883405"/>
    <lineage>
        <taxon>Bacteria</taxon>
        <taxon>Pseudomonadati</taxon>
        <taxon>Bacteroidota</taxon>
        <taxon>Flavobacteriia</taxon>
        <taxon>Flavobacteriales</taxon>
        <taxon>Flavobacteriaceae</taxon>
        <taxon>Mesohalobacter</taxon>
    </lineage>
</organism>
<evidence type="ECO:0000259" key="3">
    <source>
        <dbReference type="PROSITE" id="PS51371"/>
    </source>
</evidence>
<dbReference type="PANTHER" id="PTHR43080">
    <property type="entry name" value="CBS DOMAIN-CONTAINING PROTEIN CBSX3, MITOCHONDRIAL"/>
    <property type="match status" value="1"/>
</dbReference>
<comment type="caution">
    <text evidence="4">The sequence shown here is derived from an EMBL/GenBank/DDBJ whole genome shotgun (WGS) entry which is preliminary data.</text>
</comment>
<dbReference type="AlphaFoldDB" id="A0A4U5TSN9"/>
<gene>
    <name evidence="4" type="ORF">FCN74_02695</name>
</gene>
<keyword evidence="5" id="KW-1185">Reference proteome</keyword>
<accession>A0A4U5TSN9</accession>
<proteinExistence type="predicted"/>
<dbReference type="CDD" id="cd04584">
    <property type="entry name" value="CBS_pair_AcuB_like"/>
    <property type="match status" value="1"/>
</dbReference>
<evidence type="ECO:0000313" key="5">
    <source>
        <dbReference type="Proteomes" id="UP000306552"/>
    </source>
</evidence>
<dbReference type="Pfam" id="PF00571">
    <property type="entry name" value="CBS"/>
    <property type="match status" value="2"/>
</dbReference>
<feature type="domain" description="CBS" evidence="3">
    <location>
        <begin position="11"/>
        <end position="67"/>
    </location>
</feature>
<evidence type="ECO:0000256" key="2">
    <source>
        <dbReference type="PROSITE-ProRule" id="PRU00703"/>
    </source>
</evidence>